<dbReference type="EMBL" id="JBIRUI010000002">
    <property type="protein sequence ID" value="MFI1713261.1"/>
    <property type="molecule type" value="Genomic_DNA"/>
</dbReference>
<reference evidence="2 3" key="1">
    <citation type="submission" date="2024-10" db="EMBL/GenBank/DDBJ databases">
        <title>The Natural Products Discovery Center: Release of the First 8490 Sequenced Strains for Exploring Actinobacteria Biosynthetic Diversity.</title>
        <authorList>
            <person name="Kalkreuter E."/>
            <person name="Kautsar S.A."/>
            <person name="Yang D."/>
            <person name="Bader C.D."/>
            <person name="Teijaro C.N."/>
            <person name="Fluegel L."/>
            <person name="Davis C.M."/>
            <person name="Simpson J.R."/>
            <person name="Lauterbach L."/>
            <person name="Steele A.D."/>
            <person name="Gui C."/>
            <person name="Meng S."/>
            <person name="Li G."/>
            <person name="Viehrig K."/>
            <person name="Ye F."/>
            <person name="Su P."/>
            <person name="Kiefer A.F."/>
            <person name="Nichols A."/>
            <person name="Cepeda A.J."/>
            <person name="Yan W."/>
            <person name="Fan B."/>
            <person name="Jiang Y."/>
            <person name="Adhikari A."/>
            <person name="Zheng C.-J."/>
            <person name="Schuster L."/>
            <person name="Cowan T.M."/>
            <person name="Smanski M.J."/>
            <person name="Chevrette M.G."/>
            <person name="De Carvalho L.P.S."/>
            <person name="Shen B."/>
        </authorList>
    </citation>
    <scope>NUCLEOTIDE SEQUENCE [LARGE SCALE GENOMIC DNA]</scope>
    <source>
        <strain evidence="2 3">NPDC020602</strain>
    </source>
</reference>
<proteinExistence type="predicted"/>
<name>A0ABW7U634_9ACTN</name>
<keyword evidence="1" id="KW-1133">Transmembrane helix</keyword>
<protein>
    <recommendedName>
        <fullName evidence="4">DUF1707 domain-containing protein</fullName>
    </recommendedName>
</protein>
<dbReference type="RefSeq" id="WP_398707634.1">
    <property type="nucleotide sequence ID" value="NZ_JBIRUI010000002.1"/>
</dbReference>
<keyword evidence="1" id="KW-0472">Membrane</keyword>
<accession>A0ABW7U634</accession>
<evidence type="ECO:0000313" key="2">
    <source>
        <dbReference type="EMBL" id="MFI1713261.1"/>
    </source>
</evidence>
<feature type="transmembrane region" description="Helical" evidence="1">
    <location>
        <begin position="186"/>
        <end position="205"/>
    </location>
</feature>
<dbReference type="Proteomes" id="UP001611339">
    <property type="component" value="Unassembled WGS sequence"/>
</dbReference>
<evidence type="ECO:0000313" key="3">
    <source>
        <dbReference type="Proteomes" id="UP001611339"/>
    </source>
</evidence>
<keyword evidence="3" id="KW-1185">Reference proteome</keyword>
<keyword evidence="1" id="KW-0812">Transmembrane</keyword>
<feature type="transmembrane region" description="Helical" evidence="1">
    <location>
        <begin position="211"/>
        <end position="230"/>
    </location>
</feature>
<evidence type="ECO:0000256" key="1">
    <source>
        <dbReference type="SAM" id="Phobius"/>
    </source>
</evidence>
<organism evidence="2 3">
    <name type="scientific">Streptomyces litmocidini</name>
    <dbReference type="NCBI Taxonomy" id="67318"/>
    <lineage>
        <taxon>Bacteria</taxon>
        <taxon>Bacillati</taxon>
        <taxon>Actinomycetota</taxon>
        <taxon>Actinomycetes</taxon>
        <taxon>Kitasatosporales</taxon>
        <taxon>Streptomycetaceae</taxon>
        <taxon>Streptomyces</taxon>
    </lineage>
</organism>
<sequence>MTTDAYFDELTAALRAAGVPEEQIARTADELRGHLAETGTSPEEEFGPAEDFAARLGGLAPAPGEPDEAAEHWTWTADLFNDRRMLAVHGAQGWEVEGLDPLGRFVCRRVPGVALAWEYRREVITGRRRARVLDELTPEGWELCGEWLVYGYFKRPRAATAGPAGAVEAPPAAPRRWLFLSRRGKAVLVVWCLLVGGAMTSFLVGGIGASGLAITVAVTSALSAVYTSHLETKAGDVRQKTGDRG</sequence>
<evidence type="ECO:0008006" key="4">
    <source>
        <dbReference type="Google" id="ProtNLM"/>
    </source>
</evidence>
<gene>
    <name evidence="2" type="ORF">ACH407_06690</name>
</gene>
<comment type="caution">
    <text evidence="2">The sequence shown here is derived from an EMBL/GenBank/DDBJ whole genome shotgun (WGS) entry which is preliminary data.</text>
</comment>